<dbReference type="AlphaFoldDB" id="A0A1B1A2Z1"/>
<reference evidence="6 7" key="1">
    <citation type="journal article" date="2016" name="ISME J.">
        <title>Global occurrence and heterogeneity of the Roseobacter-clade species Ruegeria mobilis.</title>
        <authorList>
            <person name="Sonnenschein E."/>
            <person name="Gram L."/>
        </authorList>
    </citation>
    <scope>NUCLEOTIDE SEQUENCE [LARGE SCALE GENOMIC DNA]</scope>
    <source>
        <strain evidence="6 7">F1926</strain>
    </source>
</reference>
<sequence>MTYILDPMPQAIAPQSLARLCAFETVLLGHFLYRGMLDPAIRPVAAAPRVVGTAVTLTLPGFDSTLLHHAAGMLRQGDVLVIDRCGDHKAACLGGGVAMAIRNSGAAAVVIDGCHTDTEELAALGLPVFSRGASAQTTRLTGQGGALNRPVSVGGVPVLAGDAILADGLGVVSLHAVELPEILAQAEALQALTDTTIAGVARGERIGDLSGASEMVARLTAPAG</sequence>
<dbReference type="RefSeq" id="WP_046002351.1">
    <property type="nucleotide sequence ID" value="NZ_CP015230.1"/>
</dbReference>
<protein>
    <recommendedName>
        <fullName evidence="2">Putative 4-hydroxy-4-methyl-2-oxoglutarate aldolase</fullName>
    </recommendedName>
    <alternativeName>
        <fullName evidence="3">Regulator of ribonuclease activity homolog</fullName>
    </alternativeName>
    <alternativeName>
        <fullName evidence="4">RraA-like protein</fullName>
    </alternativeName>
</protein>
<dbReference type="SUPFAM" id="SSF89562">
    <property type="entry name" value="RraA-like"/>
    <property type="match status" value="1"/>
</dbReference>
<dbReference type="KEGG" id="rmb:K529_009270"/>
<dbReference type="GeneID" id="28250020"/>
<evidence type="ECO:0000256" key="2">
    <source>
        <dbReference type="ARBA" id="ARBA00016549"/>
    </source>
</evidence>
<proteinExistence type="predicted"/>
<keyword evidence="6" id="KW-0808">Transferase</keyword>
<evidence type="ECO:0000256" key="4">
    <source>
        <dbReference type="ARBA" id="ARBA00030169"/>
    </source>
</evidence>
<dbReference type="InterPro" id="IPR005493">
    <property type="entry name" value="RraA/RraA-like"/>
</dbReference>
<gene>
    <name evidence="6" type="ORF">K529_009270</name>
</gene>
<dbReference type="GO" id="GO:0008168">
    <property type="term" value="F:methyltransferase activity"/>
    <property type="evidence" value="ECO:0007669"/>
    <property type="project" value="UniProtKB-KW"/>
</dbReference>
<dbReference type="CDD" id="cd16841">
    <property type="entry name" value="RraA_family"/>
    <property type="match status" value="1"/>
</dbReference>
<name>A0A1B1A2Z1_9RHOB</name>
<dbReference type="Gene3D" id="3.50.30.40">
    <property type="entry name" value="Ribonuclease E inhibitor RraA/RraA-like"/>
    <property type="match status" value="1"/>
</dbReference>
<dbReference type="Pfam" id="PF03737">
    <property type="entry name" value="RraA-like"/>
    <property type="match status" value="1"/>
</dbReference>
<dbReference type="InterPro" id="IPR036704">
    <property type="entry name" value="RraA/RraA-like_sf"/>
</dbReference>
<dbReference type="GO" id="GO:0032259">
    <property type="term" value="P:methylation"/>
    <property type="evidence" value="ECO:0007669"/>
    <property type="project" value="UniProtKB-KW"/>
</dbReference>
<dbReference type="Proteomes" id="UP000013243">
    <property type="component" value="Chromosome"/>
</dbReference>
<evidence type="ECO:0000313" key="7">
    <source>
        <dbReference type="Proteomes" id="UP000013243"/>
    </source>
</evidence>
<keyword evidence="5" id="KW-0460">Magnesium</keyword>
<feature type="binding site" evidence="5">
    <location>
        <begin position="94"/>
        <end position="97"/>
    </location>
    <ligand>
        <name>substrate</name>
    </ligand>
</feature>
<organism evidence="6 7">
    <name type="scientific">Tritonibacter mobilis F1926</name>
    <dbReference type="NCBI Taxonomy" id="1265309"/>
    <lineage>
        <taxon>Bacteria</taxon>
        <taxon>Pseudomonadati</taxon>
        <taxon>Pseudomonadota</taxon>
        <taxon>Alphaproteobacteria</taxon>
        <taxon>Rhodobacterales</taxon>
        <taxon>Paracoccaceae</taxon>
        <taxon>Tritonibacter</taxon>
    </lineage>
</organism>
<dbReference type="OrthoDB" id="9812532at2"/>
<keyword evidence="6" id="KW-0489">Methyltransferase</keyword>
<feature type="binding site" evidence="5">
    <location>
        <position position="117"/>
    </location>
    <ligand>
        <name>Mg(2+)</name>
        <dbReference type="ChEBI" id="CHEBI:18420"/>
    </ligand>
</feature>
<comment type="cofactor">
    <cofactor evidence="5">
        <name>Mg(2+)</name>
        <dbReference type="ChEBI" id="CHEBI:18420"/>
    </cofactor>
</comment>
<evidence type="ECO:0000313" key="6">
    <source>
        <dbReference type="EMBL" id="ANP40949.1"/>
    </source>
</evidence>
<dbReference type="PANTHER" id="PTHR33254:SF4">
    <property type="entry name" value="4-HYDROXY-4-METHYL-2-OXOGLUTARATE ALDOLASE 3-RELATED"/>
    <property type="match status" value="1"/>
</dbReference>
<accession>A0A1B1A2Z1</accession>
<evidence type="ECO:0000256" key="3">
    <source>
        <dbReference type="ARBA" id="ARBA00029596"/>
    </source>
</evidence>
<comment type="cofactor">
    <cofactor evidence="1">
        <name>a divalent metal cation</name>
        <dbReference type="ChEBI" id="CHEBI:60240"/>
    </cofactor>
</comment>
<dbReference type="GO" id="GO:0046872">
    <property type="term" value="F:metal ion binding"/>
    <property type="evidence" value="ECO:0007669"/>
    <property type="project" value="UniProtKB-KW"/>
</dbReference>
<dbReference type="EMBL" id="CP015230">
    <property type="protein sequence ID" value="ANP40949.1"/>
    <property type="molecule type" value="Genomic_DNA"/>
</dbReference>
<dbReference type="PANTHER" id="PTHR33254">
    <property type="entry name" value="4-HYDROXY-4-METHYL-2-OXOGLUTARATE ALDOLASE 3-RELATED"/>
    <property type="match status" value="1"/>
</dbReference>
<evidence type="ECO:0000256" key="1">
    <source>
        <dbReference type="ARBA" id="ARBA00001968"/>
    </source>
</evidence>
<keyword evidence="5" id="KW-0479">Metal-binding</keyword>
<evidence type="ECO:0000256" key="5">
    <source>
        <dbReference type="PIRSR" id="PIRSR605493-1"/>
    </source>
</evidence>
<dbReference type="STRING" id="1265309.K529_009270"/>